<evidence type="ECO:0000259" key="8">
    <source>
        <dbReference type="PROSITE" id="PS50928"/>
    </source>
</evidence>
<dbReference type="InterPro" id="IPR045621">
    <property type="entry name" value="BPD_transp_1_N"/>
</dbReference>
<dbReference type="PROSITE" id="PS50928">
    <property type="entry name" value="ABC_TM1"/>
    <property type="match status" value="1"/>
</dbReference>
<dbReference type="SUPFAM" id="SSF161098">
    <property type="entry name" value="MetI-like"/>
    <property type="match status" value="1"/>
</dbReference>
<keyword evidence="2 7" id="KW-0813">Transport</keyword>
<feature type="transmembrane region" description="Helical" evidence="7">
    <location>
        <begin position="73"/>
        <end position="94"/>
    </location>
</feature>
<dbReference type="Proteomes" id="UP000886069">
    <property type="component" value="Unassembled WGS sequence"/>
</dbReference>
<accession>A0A7V2AV38</accession>
<evidence type="ECO:0000256" key="1">
    <source>
        <dbReference type="ARBA" id="ARBA00004651"/>
    </source>
</evidence>
<dbReference type="CDD" id="cd06261">
    <property type="entry name" value="TM_PBP2"/>
    <property type="match status" value="1"/>
</dbReference>
<evidence type="ECO:0000313" key="9">
    <source>
        <dbReference type="EMBL" id="HER43746.1"/>
    </source>
</evidence>
<name>A0A7V2AV38_UNCEI</name>
<feature type="transmembrane region" description="Helical" evidence="7">
    <location>
        <begin position="251"/>
        <end position="273"/>
    </location>
</feature>
<dbReference type="InterPro" id="IPR035906">
    <property type="entry name" value="MetI-like_sf"/>
</dbReference>
<dbReference type="Pfam" id="PF19300">
    <property type="entry name" value="BPD_transp_1_N"/>
    <property type="match status" value="1"/>
</dbReference>
<keyword evidence="6 7" id="KW-0472">Membrane</keyword>
<dbReference type="GO" id="GO:0055085">
    <property type="term" value="P:transmembrane transport"/>
    <property type="evidence" value="ECO:0007669"/>
    <property type="project" value="InterPro"/>
</dbReference>
<feature type="domain" description="ABC transmembrane type-1" evidence="8">
    <location>
        <begin position="69"/>
        <end position="266"/>
    </location>
</feature>
<comment type="similarity">
    <text evidence="7">Belongs to the binding-protein-dependent transport system permease family.</text>
</comment>
<dbReference type="PANTHER" id="PTHR43163">
    <property type="entry name" value="DIPEPTIDE TRANSPORT SYSTEM PERMEASE PROTEIN DPPB-RELATED"/>
    <property type="match status" value="1"/>
</dbReference>
<dbReference type="GO" id="GO:0005886">
    <property type="term" value="C:plasma membrane"/>
    <property type="evidence" value="ECO:0007669"/>
    <property type="project" value="UniProtKB-SubCell"/>
</dbReference>
<keyword evidence="5 7" id="KW-1133">Transmembrane helix</keyword>
<feature type="transmembrane region" description="Helical" evidence="7">
    <location>
        <begin position="144"/>
        <end position="163"/>
    </location>
</feature>
<keyword evidence="3" id="KW-1003">Cell membrane</keyword>
<comment type="caution">
    <text evidence="9">The sequence shown here is derived from an EMBL/GenBank/DDBJ whole genome shotgun (WGS) entry which is preliminary data.</text>
</comment>
<dbReference type="PANTHER" id="PTHR43163:SF6">
    <property type="entry name" value="DIPEPTIDE TRANSPORT SYSTEM PERMEASE PROTEIN DPPB-RELATED"/>
    <property type="match status" value="1"/>
</dbReference>
<dbReference type="InterPro" id="IPR000515">
    <property type="entry name" value="MetI-like"/>
</dbReference>
<dbReference type="EMBL" id="DSEC01000334">
    <property type="protein sequence ID" value="HER43746.1"/>
    <property type="molecule type" value="Genomic_DNA"/>
</dbReference>
<sequence length="285" mass="31002">MYVVPGDPVLALAGERYDDETLDEMRRELGLDKPLALQYAAYLGRLARFDLGRSFLTRRPVSEAIRERFPRTFALALSAMAIAVVLGILIGLAAARFPRLGRGFMLFTLVGVSIPVFWLGLLLIHLFAIELSILPPSGYGGGSIRYLILPALTLSLSSMATVARVTRSGVVEAFGEDYVRTARAKGLGELVVLGKHVLRNALVPVVTIVGADFGSYLSGSVLTESIFGWPGLGRLIVQGIMKRDFPVIQGAVLFMAATFVLVNLIVDLSYGFIDPRIRLHGRGKR</sequence>
<keyword evidence="4 7" id="KW-0812">Transmembrane</keyword>
<dbReference type="AlphaFoldDB" id="A0A7V2AV38"/>
<evidence type="ECO:0000256" key="6">
    <source>
        <dbReference type="ARBA" id="ARBA00023136"/>
    </source>
</evidence>
<evidence type="ECO:0000256" key="4">
    <source>
        <dbReference type="ARBA" id="ARBA00022692"/>
    </source>
</evidence>
<proteinExistence type="inferred from homology"/>
<evidence type="ECO:0000256" key="5">
    <source>
        <dbReference type="ARBA" id="ARBA00022989"/>
    </source>
</evidence>
<dbReference type="Gene3D" id="1.10.3720.10">
    <property type="entry name" value="MetI-like"/>
    <property type="match status" value="1"/>
</dbReference>
<evidence type="ECO:0000256" key="7">
    <source>
        <dbReference type="RuleBase" id="RU363032"/>
    </source>
</evidence>
<protein>
    <submittedName>
        <fullName evidence="9">ABC transporter permease</fullName>
    </submittedName>
</protein>
<feature type="transmembrane region" description="Helical" evidence="7">
    <location>
        <begin position="106"/>
        <end position="129"/>
    </location>
</feature>
<evidence type="ECO:0000256" key="2">
    <source>
        <dbReference type="ARBA" id="ARBA00022448"/>
    </source>
</evidence>
<gene>
    <name evidence="9" type="ORF">ENO08_04735</name>
</gene>
<evidence type="ECO:0000256" key="3">
    <source>
        <dbReference type="ARBA" id="ARBA00022475"/>
    </source>
</evidence>
<reference evidence="9" key="1">
    <citation type="journal article" date="2020" name="mSystems">
        <title>Genome- and Community-Level Interaction Insights into Carbon Utilization and Element Cycling Functions of Hydrothermarchaeota in Hydrothermal Sediment.</title>
        <authorList>
            <person name="Zhou Z."/>
            <person name="Liu Y."/>
            <person name="Xu W."/>
            <person name="Pan J."/>
            <person name="Luo Z.H."/>
            <person name="Li M."/>
        </authorList>
    </citation>
    <scope>NUCLEOTIDE SEQUENCE [LARGE SCALE GENOMIC DNA]</scope>
    <source>
        <strain evidence="9">SpSt-1233</strain>
    </source>
</reference>
<dbReference type="Pfam" id="PF00528">
    <property type="entry name" value="BPD_transp_1"/>
    <property type="match status" value="1"/>
</dbReference>
<organism evidence="9">
    <name type="scientific">Eiseniibacteriota bacterium</name>
    <dbReference type="NCBI Taxonomy" id="2212470"/>
    <lineage>
        <taxon>Bacteria</taxon>
        <taxon>Candidatus Eiseniibacteriota</taxon>
    </lineage>
</organism>
<comment type="subcellular location">
    <subcellularLocation>
        <location evidence="1 7">Cell membrane</location>
        <topology evidence="1 7">Multi-pass membrane protein</topology>
    </subcellularLocation>
</comment>